<dbReference type="EMBL" id="AEAG01000448">
    <property type="protein sequence ID" value="EGH22090.1"/>
    <property type="molecule type" value="Genomic_DNA"/>
</dbReference>
<dbReference type="AlphaFoldDB" id="A0A656G9U2"/>
<gene>
    <name evidence="1" type="ORF">PSYMO_11495</name>
</gene>
<protein>
    <recommendedName>
        <fullName evidence="3">Threonine transporter</fullName>
    </recommendedName>
</protein>
<accession>A0A656G9U2</accession>
<reference evidence="1 2" key="1">
    <citation type="journal article" date="2011" name="PLoS Pathog.">
        <title>Dynamic evolution of pathogenicity revealed by sequencing and comparative genomics of 19 Pseudomonas syringae isolates.</title>
        <authorList>
            <person name="Baltrus D.A."/>
            <person name="Nishimura M.T."/>
            <person name="Romanchuk A."/>
            <person name="Chang J.H."/>
            <person name="Mukhtar M.S."/>
            <person name="Cherkis K."/>
            <person name="Roach J."/>
            <person name="Grant S.R."/>
            <person name="Jones C.D."/>
            <person name="Dangl J.L."/>
        </authorList>
    </citation>
    <scope>NUCLEOTIDE SEQUENCE [LARGE SCALE GENOMIC DNA]</scope>
    <source>
        <strain evidence="1 2">301020</strain>
    </source>
</reference>
<dbReference type="Pfam" id="PF20288">
    <property type="entry name" value="MC2"/>
    <property type="match status" value="1"/>
</dbReference>
<organism evidence="1 2">
    <name type="scientific">Pseudomonas amygdali pv. mori str. 301020</name>
    <dbReference type="NCBI Taxonomy" id="629261"/>
    <lineage>
        <taxon>Bacteria</taxon>
        <taxon>Pseudomonadati</taxon>
        <taxon>Pseudomonadota</taxon>
        <taxon>Gammaproteobacteria</taxon>
        <taxon>Pseudomonadales</taxon>
        <taxon>Pseudomonadaceae</taxon>
        <taxon>Pseudomonas</taxon>
        <taxon>Pseudomonas amygdali</taxon>
    </lineage>
</organism>
<sequence>MSSKDVFNSSVEVGARIVVLLAGLGRKLDLDELVFFDYASTYSSDFQGEPSLHPVLLNRLAELVRRREIFPAAIKLIISKGLVSSQVDDLGVRYYTTMEGVEFAGKLSSDYHADFRRRVSWVEANFDHLTAQRSTIYKIDRVV</sequence>
<proteinExistence type="predicted"/>
<evidence type="ECO:0000313" key="2">
    <source>
        <dbReference type="Proteomes" id="UP000003465"/>
    </source>
</evidence>
<dbReference type="InterPro" id="IPR046904">
    <property type="entry name" value="ABC-3C_MC2"/>
</dbReference>
<comment type="caution">
    <text evidence="1">The sequence shown here is derived from an EMBL/GenBank/DDBJ whole genome shotgun (WGS) entry which is preliminary data.</text>
</comment>
<dbReference type="Proteomes" id="UP000003465">
    <property type="component" value="Unassembled WGS sequence"/>
</dbReference>
<evidence type="ECO:0000313" key="1">
    <source>
        <dbReference type="EMBL" id="EGH22090.1"/>
    </source>
</evidence>
<name>A0A656G9U2_PSEA0</name>
<evidence type="ECO:0008006" key="3">
    <source>
        <dbReference type="Google" id="ProtNLM"/>
    </source>
</evidence>